<dbReference type="Proteomes" id="UP000291144">
    <property type="component" value="Unassembled WGS sequence"/>
</dbReference>
<protein>
    <submittedName>
        <fullName evidence="2">Uncharacterized protein</fullName>
    </submittedName>
</protein>
<dbReference type="RefSeq" id="WP_131365983.1">
    <property type="nucleotide sequence ID" value="NZ_SJKB01000024.1"/>
</dbReference>
<dbReference type="OrthoDB" id="4456572at2"/>
<organism evidence="2 3">
    <name type="scientific">Kribbella pittospori</name>
    <dbReference type="NCBI Taxonomy" id="722689"/>
    <lineage>
        <taxon>Bacteria</taxon>
        <taxon>Bacillati</taxon>
        <taxon>Actinomycetota</taxon>
        <taxon>Actinomycetes</taxon>
        <taxon>Propionibacteriales</taxon>
        <taxon>Kribbellaceae</taxon>
        <taxon>Kribbella</taxon>
    </lineage>
</organism>
<evidence type="ECO:0000313" key="2">
    <source>
        <dbReference type="EMBL" id="TCC50489.1"/>
    </source>
</evidence>
<accession>A0A4R0JU51</accession>
<comment type="caution">
    <text evidence="2">The sequence shown here is derived from an EMBL/GenBank/DDBJ whole genome shotgun (WGS) entry which is preliminary data.</text>
</comment>
<dbReference type="AlphaFoldDB" id="A0A4R0JU51"/>
<sequence>MERAIDRLLGEADVAPASRMRLSLSDLAAIGATGAGLAATSGEYLRLTADGLAKVGALGAQFDASGALRGYVLDGGKFAGQLTFEPVSLVAEQALALQTAAVSLALRSAIANVQKAVERVEGKVDKINRHLDSRLRGDIIGTYRHLAAVVAATQDRGHLLDADWDSVSGTRALTARDLDTLRAFVSTKAGEVTRELNVPDRRARFRQFNDETGNVRDLLELILIAEQSVHLYEYLRVQQVRQREPEHISSALADARASLVAQHVLDEELVEALVAAVERGRGIDPLEIHRVLSKNGLDKQVTIFHGLIREFASATRSTPPQELTAIGDPTLADARDAALTRTVEAAQVARALGGVASREGSAIVRAGGDRIGRAVSTRVPRRTKSNAMETPTDEPAASAEPEA</sequence>
<proteinExistence type="predicted"/>
<evidence type="ECO:0000256" key="1">
    <source>
        <dbReference type="SAM" id="MobiDB-lite"/>
    </source>
</evidence>
<name>A0A4R0JU51_9ACTN</name>
<evidence type="ECO:0000313" key="3">
    <source>
        <dbReference type="Proteomes" id="UP000291144"/>
    </source>
</evidence>
<dbReference type="EMBL" id="SJKB01000024">
    <property type="protein sequence ID" value="TCC50489.1"/>
    <property type="molecule type" value="Genomic_DNA"/>
</dbReference>
<keyword evidence="3" id="KW-1185">Reference proteome</keyword>
<feature type="region of interest" description="Disordered" evidence="1">
    <location>
        <begin position="377"/>
        <end position="403"/>
    </location>
</feature>
<gene>
    <name evidence="2" type="ORF">E0H73_41205</name>
</gene>
<reference evidence="2 3" key="1">
    <citation type="submission" date="2019-02" db="EMBL/GenBank/DDBJ databases">
        <title>Kribbella capetownensis sp. nov. and Kribbella speibonae sp. nov., isolated from soil.</title>
        <authorList>
            <person name="Curtis S.M."/>
            <person name="Norton I."/>
            <person name="Everest G.J."/>
            <person name="Meyers P.R."/>
        </authorList>
    </citation>
    <scope>NUCLEOTIDE SEQUENCE [LARGE SCALE GENOMIC DNA]</scope>
    <source>
        <strain evidence="2 3">NRRL B-24813</strain>
    </source>
</reference>